<dbReference type="EMBL" id="SDPT01000002">
    <property type="protein sequence ID" value="RXZ31399.1"/>
    <property type="molecule type" value="Genomic_DNA"/>
</dbReference>
<dbReference type="Pfam" id="PF19622">
    <property type="entry name" value="DUF6127"/>
    <property type="match status" value="1"/>
</dbReference>
<name>A0A4Q2ITA1_9SPHN</name>
<proteinExistence type="predicted"/>
<protein>
    <submittedName>
        <fullName evidence="2">Uncharacterized protein</fullName>
    </submittedName>
</protein>
<keyword evidence="1" id="KW-0472">Membrane</keyword>
<comment type="caution">
    <text evidence="2">The sequence shown here is derived from an EMBL/GenBank/DDBJ whole genome shotgun (WGS) entry which is preliminary data.</text>
</comment>
<dbReference type="InterPro" id="IPR046130">
    <property type="entry name" value="DUF6127"/>
</dbReference>
<keyword evidence="1" id="KW-0812">Transmembrane</keyword>
<organism evidence="2 3">
    <name type="scientific">Sphingomonas desiccabilis</name>
    <dbReference type="NCBI Taxonomy" id="429134"/>
    <lineage>
        <taxon>Bacteria</taxon>
        <taxon>Pseudomonadati</taxon>
        <taxon>Pseudomonadota</taxon>
        <taxon>Alphaproteobacteria</taxon>
        <taxon>Sphingomonadales</taxon>
        <taxon>Sphingomonadaceae</taxon>
        <taxon>Sphingomonas</taxon>
    </lineage>
</organism>
<dbReference type="RefSeq" id="WP_129341646.1">
    <property type="nucleotide sequence ID" value="NZ_JACIDD010000002.1"/>
</dbReference>
<evidence type="ECO:0000313" key="3">
    <source>
        <dbReference type="Proteomes" id="UP000292347"/>
    </source>
</evidence>
<reference evidence="2 3" key="1">
    <citation type="submission" date="2019-01" db="EMBL/GenBank/DDBJ databases">
        <title>Sphingomonas mucosissima sp. nov. and Sphingomonas desiccabilis sp. nov., from biological soil crusts in the Colorado Plateau, USA.</title>
        <authorList>
            <person name="Zhu D."/>
        </authorList>
    </citation>
    <scope>NUCLEOTIDE SEQUENCE [LARGE SCALE GENOMIC DNA]</scope>
    <source>
        <strain evidence="2 3">CP1D</strain>
    </source>
</reference>
<keyword evidence="1" id="KW-1133">Transmembrane helix</keyword>
<gene>
    <name evidence="2" type="ORF">EO081_09080</name>
</gene>
<evidence type="ECO:0000313" key="2">
    <source>
        <dbReference type="EMBL" id="RXZ31399.1"/>
    </source>
</evidence>
<feature type="transmembrane region" description="Helical" evidence="1">
    <location>
        <begin position="78"/>
        <end position="101"/>
    </location>
</feature>
<dbReference type="Proteomes" id="UP000292347">
    <property type="component" value="Unassembled WGS sequence"/>
</dbReference>
<keyword evidence="3" id="KW-1185">Reference proteome</keyword>
<accession>A0A4Q2ITA1</accession>
<dbReference type="AlphaFoldDB" id="A0A4Q2ITA1"/>
<sequence>MDNAQVLAQLMGQARQDGADLATLRAMVEEAGEVGATRALTRLGLEDAAAHGDMKELRELLAAWRDAKRSAARAAIGWVVRMLLALVLVGVAVKTGFGAWVR</sequence>
<evidence type="ECO:0000256" key="1">
    <source>
        <dbReference type="SAM" id="Phobius"/>
    </source>
</evidence>
<dbReference type="OrthoDB" id="7427743at2"/>